<dbReference type="PANTHER" id="PTHR16515:SF66">
    <property type="entry name" value="C2H2-TYPE DOMAIN-CONTAINING PROTEIN"/>
    <property type="match status" value="1"/>
</dbReference>
<feature type="region of interest" description="Disordered" evidence="9">
    <location>
        <begin position="541"/>
        <end position="739"/>
    </location>
</feature>
<organism evidence="11 12">
    <name type="scientific">Candidula unifasciata</name>
    <dbReference type="NCBI Taxonomy" id="100452"/>
    <lineage>
        <taxon>Eukaryota</taxon>
        <taxon>Metazoa</taxon>
        <taxon>Spiralia</taxon>
        <taxon>Lophotrochozoa</taxon>
        <taxon>Mollusca</taxon>
        <taxon>Gastropoda</taxon>
        <taxon>Heterobranchia</taxon>
        <taxon>Euthyneura</taxon>
        <taxon>Panpulmonata</taxon>
        <taxon>Eupulmonata</taxon>
        <taxon>Stylommatophora</taxon>
        <taxon>Helicina</taxon>
        <taxon>Helicoidea</taxon>
        <taxon>Geomitridae</taxon>
        <taxon>Candidula</taxon>
    </lineage>
</organism>
<feature type="compositionally biased region" description="Low complexity" evidence="9">
    <location>
        <begin position="83"/>
        <end position="98"/>
    </location>
</feature>
<evidence type="ECO:0000256" key="8">
    <source>
        <dbReference type="PROSITE-ProRule" id="PRU00042"/>
    </source>
</evidence>
<evidence type="ECO:0000259" key="10">
    <source>
        <dbReference type="PROSITE" id="PS50157"/>
    </source>
</evidence>
<feature type="compositionally biased region" description="Polar residues" evidence="9">
    <location>
        <begin position="376"/>
        <end position="386"/>
    </location>
</feature>
<feature type="compositionally biased region" description="Basic residues" evidence="9">
    <location>
        <begin position="607"/>
        <end position="618"/>
    </location>
</feature>
<dbReference type="GO" id="GO:0010468">
    <property type="term" value="P:regulation of gene expression"/>
    <property type="evidence" value="ECO:0007669"/>
    <property type="project" value="TreeGrafter"/>
</dbReference>
<dbReference type="InterPro" id="IPR036236">
    <property type="entry name" value="Znf_C2H2_sf"/>
</dbReference>
<dbReference type="Proteomes" id="UP000678393">
    <property type="component" value="Unassembled WGS sequence"/>
</dbReference>
<feature type="region of interest" description="Disordered" evidence="9">
    <location>
        <begin position="1"/>
        <end position="103"/>
    </location>
</feature>
<proteinExistence type="predicted"/>
<keyword evidence="5" id="KW-0862">Zinc</keyword>
<dbReference type="GO" id="GO:0008270">
    <property type="term" value="F:zinc ion binding"/>
    <property type="evidence" value="ECO:0007669"/>
    <property type="project" value="UniProtKB-KW"/>
</dbReference>
<evidence type="ECO:0000256" key="5">
    <source>
        <dbReference type="ARBA" id="ARBA00022833"/>
    </source>
</evidence>
<dbReference type="Pfam" id="PF00096">
    <property type="entry name" value="zf-C2H2"/>
    <property type="match status" value="1"/>
</dbReference>
<evidence type="ECO:0000256" key="2">
    <source>
        <dbReference type="ARBA" id="ARBA00022723"/>
    </source>
</evidence>
<feature type="compositionally biased region" description="Polar residues" evidence="9">
    <location>
        <begin position="27"/>
        <end position="66"/>
    </location>
</feature>
<feature type="compositionally biased region" description="Polar residues" evidence="9">
    <location>
        <begin position="541"/>
        <end position="570"/>
    </location>
</feature>
<feature type="compositionally biased region" description="Low complexity" evidence="9">
    <location>
        <begin position="639"/>
        <end position="667"/>
    </location>
</feature>
<feature type="compositionally biased region" description="Polar residues" evidence="9">
    <location>
        <begin position="689"/>
        <end position="702"/>
    </location>
</feature>
<feature type="compositionally biased region" description="Polar residues" evidence="9">
    <location>
        <begin position="407"/>
        <end position="427"/>
    </location>
</feature>
<evidence type="ECO:0000256" key="4">
    <source>
        <dbReference type="ARBA" id="ARBA00022771"/>
    </source>
</evidence>
<feature type="compositionally biased region" description="Low complexity" evidence="9">
    <location>
        <begin position="428"/>
        <end position="446"/>
    </location>
</feature>
<dbReference type="InterPro" id="IPR013087">
    <property type="entry name" value="Znf_C2H2_type"/>
</dbReference>
<keyword evidence="7" id="KW-0539">Nucleus</keyword>
<dbReference type="SUPFAM" id="SSF57667">
    <property type="entry name" value="beta-beta-alpha zinc fingers"/>
    <property type="match status" value="1"/>
</dbReference>
<dbReference type="InterPro" id="IPR050331">
    <property type="entry name" value="Zinc_finger"/>
</dbReference>
<sequence length="739" mass="80709">MPPVSQPHCHPSNTQSSEDRRRYPSLVPQQNIPKNLITSHHIQQDHSTQNQFQVSRTISPASSQVHSRVGPESENKPFTATDSAFAASPCPESSPSPDDSQKLNACKHEPIQNIIGKHPPSDILYLICRLCRQTYGSPYCFRKHFRNQHGFEPKADHTIVQTISATKTAMAHTGSSDVTVSFVGSLDAGSENPAGSLDLAMTPTASSNVILGNMESFDSTGKPLRSVQMEKASNNDHSPHTQSVKSLAAGTTPAVSRERLESPLLCEETKLSIKKDSLGITKYLECPECGQSFQLNDFGSYKRHCRQHSLSRSSGPYACHECERSFSEPAHLQEHQATHSGFTPSVCAICHTLFSSANYLAEHLQTAHGVTCVSEGKQSLTPNDSASEPLRKSEPLALTDMSKLKRSSSFPDWSVMESPSSLRQTVGASASSHSATPSPSRHSTTPLAEPQMMIKCTSITQSASVNQPLIMPKLPRYSKTAENAYMLTVHTPKGLEIQKLPADAVVTTASPDSSYDEAKLFLDASQGGGTFQRDNQDFVRASNNLGEGSPGQDNKNSIIKQSRPNDNTGNVRYDNKEEMESNSSGRESLNGSRAPSPAGIEEEPFYKHKKYSLHRKRTNISEASSEPSAKSLKIEGNIVSVSSTGNSGVTVQDCESSSTRLEDSSLSWRMYTEEQVETDKITKHEQGDNYGQSKGNKSNINAGSDKPRECSKRYGPSEGGEQFKWDRQTRSQAGKIISQ</sequence>
<feature type="region of interest" description="Disordered" evidence="9">
    <location>
        <begin position="229"/>
        <end position="253"/>
    </location>
</feature>
<evidence type="ECO:0000256" key="7">
    <source>
        <dbReference type="ARBA" id="ARBA00023242"/>
    </source>
</evidence>
<keyword evidence="3" id="KW-0677">Repeat</keyword>
<accession>A0A8S3ZX24</accession>
<dbReference type="GO" id="GO:0005634">
    <property type="term" value="C:nucleus"/>
    <property type="evidence" value="ECO:0007669"/>
    <property type="project" value="UniProtKB-SubCell"/>
</dbReference>
<dbReference type="PROSITE" id="PS50157">
    <property type="entry name" value="ZINC_FINGER_C2H2_2"/>
    <property type="match status" value="1"/>
</dbReference>
<feature type="compositionally biased region" description="Polar residues" evidence="9">
    <location>
        <begin position="581"/>
        <end position="593"/>
    </location>
</feature>
<keyword evidence="12" id="KW-1185">Reference proteome</keyword>
<feature type="domain" description="C2H2-type" evidence="10">
    <location>
        <begin position="317"/>
        <end position="344"/>
    </location>
</feature>
<dbReference type="PROSITE" id="PS00028">
    <property type="entry name" value="ZINC_FINGER_C2H2_1"/>
    <property type="match status" value="3"/>
</dbReference>
<dbReference type="SMART" id="SM00355">
    <property type="entry name" value="ZnF_C2H2"/>
    <property type="match status" value="4"/>
</dbReference>
<evidence type="ECO:0000256" key="3">
    <source>
        <dbReference type="ARBA" id="ARBA00022737"/>
    </source>
</evidence>
<dbReference type="GO" id="GO:0003677">
    <property type="term" value="F:DNA binding"/>
    <property type="evidence" value="ECO:0007669"/>
    <property type="project" value="UniProtKB-KW"/>
</dbReference>
<reference evidence="11" key="1">
    <citation type="submission" date="2021-04" db="EMBL/GenBank/DDBJ databases">
        <authorList>
            <consortium name="Molecular Ecology Group"/>
        </authorList>
    </citation>
    <scope>NUCLEOTIDE SEQUENCE</scope>
</reference>
<feature type="compositionally biased region" description="Basic and acidic residues" evidence="9">
    <location>
        <begin position="677"/>
        <end position="687"/>
    </location>
</feature>
<keyword evidence="6" id="KW-0238">DNA-binding</keyword>
<comment type="caution">
    <text evidence="11">The sequence shown here is derived from an EMBL/GenBank/DDBJ whole genome shotgun (WGS) entry which is preliminary data.</text>
</comment>
<comment type="subcellular location">
    <subcellularLocation>
        <location evidence="1">Nucleus</location>
    </subcellularLocation>
</comment>
<dbReference type="FunFam" id="3.30.160.60:FF:000045">
    <property type="entry name" value="ZFP69 zinc finger protein B"/>
    <property type="match status" value="1"/>
</dbReference>
<gene>
    <name evidence="11" type="ORF">CUNI_LOCUS19795</name>
</gene>
<dbReference type="PANTHER" id="PTHR16515">
    <property type="entry name" value="PR DOMAIN ZINC FINGER PROTEIN"/>
    <property type="match status" value="1"/>
</dbReference>
<dbReference type="EMBL" id="CAJHNH020006946">
    <property type="protein sequence ID" value="CAG5134237.1"/>
    <property type="molecule type" value="Genomic_DNA"/>
</dbReference>
<evidence type="ECO:0000313" key="12">
    <source>
        <dbReference type="Proteomes" id="UP000678393"/>
    </source>
</evidence>
<name>A0A8S3ZX24_9EUPU</name>
<evidence type="ECO:0000256" key="9">
    <source>
        <dbReference type="SAM" id="MobiDB-lite"/>
    </source>
</evidence>
<evidence type="ECO:0000313" key="11">
    <source>
        <dbReference type="EMBL" id="CAG5134237.1"/>
    </source>
</evidence>
<dbReference type="AlphaFoldDB" id="A0A8S3ZX24"/>
<keyword evidence="4 8" id="KW-0863">Zinc-finger</keyword>
<evidence type="ECO:0000256" key="6">
    <source>
        <dbReference type="ARBA" id="ARBA00023125"/>
    </source>
</evidence>
<evidence type="ECO:0000256" key="1">
    <source>
        <dbReference type="ARBA" id="ARBA00004123"/>
    </source>
</evidence>
<protein>
    <recommendedName>
        <fullName evidence="10">C2H2-type domain-containing protein</fullName>
    </recommendedName>
</protein>
<dbReference type="Gene3D" id="3.30.160.60">
    <property type="entry name" value="Classic Zinc Finger"/>
    <property type="match status" value="2"/>
</dbReference>
<dbReference type="OrthoDB" id="6102286at2759"/>
<feature type="region of interest" description="Disordered" evidence="9">
    <location>
        <begin position="375"/>
        <end position="446"/>
    </location>
</feature>
<keyword evidence="2" id="KW-0479">Metal-binding</keyword>